<evidence type="ECO:0000259" key="3">
    <source>
        <dbReference type="PROSITE" id="PS50076"/>
    </source>
</evidence>
<comment type="caution">
    <text evidence="5">The sequence shown here is derived from an EMBL/GenBank/DDBJ whole genome shotgun (WGS) entry which is preliminary data.</text>
</comment>
<dbReference type="SMART" id="SM00271">
    <property type="entry name" value="DnaJ"/>
    <property type="match status" value="1"/>
</dbReference>
<dbReference type="Pfam" id="PF08378">
    <property type="entry name" value="NERD"/>
    <property type="match status" value="1"/>
</dbReference>
<evidence type="ECO:0000256" key="1">
    <source>
        <dbReference type="ARBA" id="ARBA00023186"/>
    </source>
</evidence>
<dbReference type="InterPro" id="IPR001623">
    <property type="entry name" value="DnaJ_domain"/>
</dbReference>
<gene>
    <name evidence="5" type="ORF">ACFQB0_05740</name>
</gene>
<dbReference type="PANTHER" id="PTHR43096:SF52">
    <property type="entry name" value="DNAJ HOMOLOG 1, MITOCHONDRIAL-RELATED"/>
    <property type="match status" value="1"/>
</dbReference>
<protein>
    <submittedName>
        <fullName evidence="5">DnaJ domain-containing protein</fullName>
    </submittedName>
</protein>
<dbReference type="PANTHER" id="PTHR43096">
    <property type="entry name" value="DNAJ HOMOLOG 1, MITOCHONDRIAL-RELATED"/>
    <property type="match status" value="1"/>
</dbReference>
<keyword evidence="6" id="KW-1185">Reference proteome</keyword>
<proteinExistence type="predicted"/>
<evidence type="ECO:0000256" key="2">
    <source>
        <dbReference type="SAM" id="MobiDB-lite"/>
    </source>
</evidence>
<dbReference type="PROSITE" id="PS50076">
    <property type="entry name" value="DNAJ_2"/>
    <property type="match status" value="1"/>
</dbReference>
<name>A0ABW1VF13_9MICO</name>
<dbReference type="Proteomes" id="UP001596306">
    <property type="component" value="Unassembled WGS sequence"/>
</dbReference>
<organism evidence="5 6">
    <name type="scientific">Luethyella okanaganae</name>
    <dbReference type="NCBI Taxonomy" id="69372"/>
    <lineage>
        <taxon>Bacteria</taxon>
        <taxon>Bacillati</taxon>
        <taxon>Actinomycetota</taxon>
        <taxon>Actinomycetes</taxon>
        <taxon>Micrococcales</taxon>
        <taxon>Microbacteriaceae</taxon>
        <taxon>Luethyella</taxon>
    </lineage>
</organism>
<dbReference type="SUPFAM" id="SSF46565">
    <property type="entry name" value="Chaperone J-domain"/>
    <property type="match status" value="1"/>
</dbReference>
<feature type="region of interest" description="Disordered" evidence="2">
    <location>
        <begin position="63"/>
        <end position="93"/>
    </location>
</feature>
<evidence type="ECO:0000259" key="4">
    <source>
        <dbReference type="PROSITE" id="PS50965"/>
    </source>
</evidence>
<dbReference type="PROSITE" id="PS50965">
    <property type="entry name" value="NERD"/>
    <property type="match status" value="1"/>
</dbReference>
<feature type="domain" description="J" evidence="3">
    <location>
        <begin position="9"/>
        <end position="70"/>
    </location>
</feature>
<dbReference type="InterPro" id="IPR036869">
    <property type="entry name" value="J_dom_sf"/>
</dbReference>
<dbReference type="Gene3D" id="1.10.287.110">
    <property type="entry name" value="DnaJ domain"/>
    <property type="match status" value="1"/>
</dbReference>
<feature type="domain" description="NERD" evidence="4">
    <location>
        <begin position="136"/>
        <end position="245"/>
    </location>
</feature>
<keyword evidence="1" id="KW-0143">Chaperone</keyword>
<evidence type="ECO:0000313" key="6">
    <source>
        <dbReference type="Proteomes" id="UP001596306"/>
    </source>
</evidence>
<reference evidence="6" key="1">
    <citation type="journal article" date="2019" name="Int. J. Syst. Evol. Microbiol.">
        <title>The Global Catalogue of Microorganisms (GCM) 10K type strain sequencing project: providing services to taxonomists for standard genome sequencing and annotation.</title>
        <authorList>
            <consortium name="The Broad Institute Genomics Platform"/>
            <consortium name="The Broad Institute Genome Sequencing Center for Infectious Disease"/>
            <person name="Wu L."/>
            <person name="Ma J."/>
        </authorList>
    </citation>
    <scope>NUCLEOTIDE SEQUENCE [LARGE SCALE GENOMIC DNA]</scope>
    <source>
        <strain evidence="6">CCUG 43304</strain>
    </source>
</reference>
<dbReference type="RefSeq" id="WP_386728656.1">
    <property type="nucleotide sequence ID" value="NZ_JBHSTP010000001.1"/>
</dbReference>
<evidence type="ECO:0000313" key="5">
    <source>
        <dbReference type="EMBL" id="MFC6355606.1"/>
    </source>
</evidence>
<dbReference type="Pfam" id="PF00226">
    <property type="entry name" value="DnaJ"/>
    <property type="match status" value="1"/>
</dbReference>
<sequence length="301" mass="33327">MSEWSPYTDAYAVLGVPASASQDELRRAYRLLLRTTHPDMGGETARFQLLLLAWERLGEPERRTRYDRAGPASRAPRHAASPPPPRAHGYGRPGGFAREQYLAGVRRRLGVPALPPNPYSREIARAMPAEIQDWLLRARAEERTALVLGSLDQGFTFWNDAAVVGTGDKIDHVVLGPAGLFAVQTTTWKPPVLVRHGDLVIDDGITRVERPVREFRRRAEAFTAGVGIRFTAIVIVLADDPSIAQEVETVRDRATPVLLVPRSRLAFVLGTGLPGLAPSTDDALHEAQLMLRQRIVFAQRR</sequence>
<feature type="compositionally biased region" description="Low complexity" evidence="2">
    <location>
        <begin position="69"/>
        <end position="80"/>
    </location>
</feature>
<accession>A0ABW1VF13</accession>
<dbReference type="EMBL" id="JBHSTP010000001">
    <property type="protein sequence ID" value="MFC6355606.1"/>
    <property type="molecule type" value="Genomic_DNA"/>
</dbReference>
<dbReference type="PRINTS" id="PR00625">
    <property type="entry name" value="JDOMAIN"/>
</dbReference>
<dbReference type="InterPro" id="IPR011528">
    <property type="entry name" value="NERD"/>
</dbReference>